<evidence type="ECO:0000256" key="1">
    <source>
        <dbReference type="SAM" id="Phobius"/>
    </source>
</evidence>
<keyword evidence="1" id="KW-0812">Transmembrane</keyword>
<feature type="transmembrane region" description="Helical" evidence="1">
    <location>
        <begin position="190"/>
        <end position="211"/>
    </location>
</feature>
<feature type="transmembrane region" description="Helical" evidence="1">
    <location>
        <begin position="111"/>
        <end position="129"/>
    </location>
</feature>
<proteinExistence type="predicted"/>
<keyword evidence="1" id="KW-0472">Membrane</keyword>
<dbReference type="AlphaFoldDB" id="A0AAU7BYP3"/>
<evidence type="ECO:0000313" key="2">
    <source>
        <dbReference type="EMBL" id="XBG66294.1"/>
    </source>
</evidence>
<protein>
    <submittedName>
        <fullName evidence="2">TraX family protein</fullName>
    </submittedName>
</protein>
<sequence length="250" mass="29664">MIITRNKHQSNYQDLLKTLSIIAMIIDHIGLYLYPELTIMRVIGRTVMPVCCFFAGYNFHDKPKTKIIIAGILLHIYTTVLFKQFITTNILIPIYLGQCYIYYFRKSLIRFFYRGYCHVIIMVILFYISWYLVDYGTLVIAIMILGFIAKHEQQNLKLCCFIAIFNTFLHSTFFTLAIPLSKFNFSNTDLILNLSFLTITYILMIISNYSQKIAVNLKWIGRNILYIYCIQIMILQFIFIYKYTYGFKNW</sequence>
<dbReference type="RefSeq" id="WP_347938912.1">
    <property type="nucleotide sequence ID" value="NZ_CP157197.1"/>
</dbReference>
<dbReference type="KEGG" id="rof:AAGW17_05115"/>
<keyword evidence="1" id="KW-1133">Transmembrane helix</keyword>
<feature type="transmembrane region" description="Helical" evidence="1">
    <location>
        <begin position="88"/>
        <end position="104"/>
    </location>
</feature>
<dbReference type="Pfam" id="PF05857">
    <property type="entry name" value="TraX"/>
    <property type="match status" value="1"/>
</dbReference>
<gene>
    <name evidence="2" type="ORF">AAGW17_05115</name>
</gene>
<dbReference type="EMBL" id="CP157197">
    <property type="protein sequence ID" value="XBG66294.1"/>
    <property type="molecule type" value="Genomic_DNA"/>
</dbReference>
<organism evidence="2">
    <name type="scientific">Rickettsia oklahomensis</name>
    <dbReference type="NCBI Taxonomy" id="3141789"/>
    <lineage>
        <taxon>Bacteria</taxon>
        <taxon>Pseudomonadati</taxon>
        <taxon>Pseudomonadota</taxon>
        <taxon>Alphaproteobacteria</taxon>
        <taxon>Rickettsiales</taxon>
        <taxon>Rickettsiaceae</taxon>
        <taxon>Rickettsieae</taxon>
        <taxon>Rickettsia</taxon>
        <taxon>belli group</taxon>
    </lineage>
</organism>
<accession>A0AAU7BYP3</accession>
<reference evidence="2" key="1">
    <citation type="submission" date="2024-05" db="EMBL/GenBank/DDBJ databases">
        <title>Characterization of a novel Rickettsia species. (Rickettsia oklahomia sp. nov.) from Amblyomma americanum ticks.</title>
        <authorList>
            <person name="Korla P.K."/>
            <person name="Karounos M."/>
            <person name="Wilson J.M."/>
            <person name="Little S.E."/>
            <person name="Qurollo B.A."/>
        </authorList>
    </citation>
    <scope>NUCLEOTIDE SEQUENCE</scope>
    <source>
        <strain evidence="2">Oklahoma-10</strain>
    </source>
</reference>
<feature type="transmembrane region" description="Helical" evidence="1">
    <location>
        <begin position="15"/>
        <end position="33"/>
    </location>
</feature>
<dbReference type="InterPro" id="IPR008875">
    <property type="entry name" value="TraX"/>
</dbReference>
<feature type="transmembrane region" description="Helical" evidence="1">
    <location>
        <begin position="135"/>
        <end position="151"/>
    </location>
</feature>
<feature type="transmembrane region" description="Helical" evidence="1">
    <location>
        <begin position="223"/>
        <end position="241"/>
    </location>
</feature>
<feature type="transmembrane region" description="Helical" evidence="1">
    <location>
        <begin position="158"/>
        <end position="178"/>
    </location>
</feature>
<name>A0AAU7BYP3_9RICK</name>